<dbReference type="RefSeq" id="WP_169250737.1">
    <property type="nucleotide sequence ID" value="NZ_SPMZ01000113.1"/>
</dbReference>
<evidence type="ECO:0000256" key="4">
    <source>
        <dbReference type="SAM" id="MobiDB-lite"/>
    </source>
</evidence>
<comment type="caution">
    <text evidence="6">The sequence shown here is derived from an EMBL/GenBank/DDBJ whole genome shotgun (WGS) entry which is preliminary data.</text>
</comment>
<name>A0ABX1TU45_9GAMM</name>
<feature type="region of interest" description="Disordered" evidence="4">
    <location>
        <begin position="1"/>
        <end position="21"/>
    </location>
</feature>
<protein>
    <recommendedName>
        <fullName evidence="5">DNA helicase DnaB-like N-terminal domain-containing protein</fullName>
    </recommendedName>
</protein>
<accession>A0ABX1TU45</accession>
<dbReference type="Gene3D" id="1.10.860.10">
    <property type="entry name" value="DNAb Helicase, Chain A"/>
    <property type="match status" value="1"/>
</dbReference>
<organism evidence="6 7">
    <name type="scientific">Candidatus Competibacter phosphatis</name>
    <dbReference type="NCBI Taxonomy" id="221280"/>
    <lineage>
        <taxon>Bacteria</taxon>
        <taxon>Pseudomonadati</taxon>
        <taxon>Pseudomonadota</taxon>
        <taxon>Gammaproteobacteria</taxon>
        <taxon>Candidatus Competibacteraceae</taxon>
        <taxon>Candidatus Competibacter</taxon>
    </lineage>
</organism>
<dbReference type="InterPro" id="IPR007693">
    <property type="entry name" value="DNA_helicase_DnaB-like_N"/>
</dbReference>
<feature type="compositionally biased region" description="Pro residues" evidence="4">
    <location>
        <begin position="689"/>
        <end position="699"/>
    </location>
</feature>
<evidence type="ECO:0000256" key="3">
    <source>
        <dbReference type="ARBA" id="ARBA00023125"/>
    </source>
</evidence>
<dbReference type="Gene3D" id="3.40.50.300">
    <property type="entry name" value="P-loop containing nucleotide triphosphate hydrolases"/>
    <property type="match status" value="1"/>
</dbReference>
<feature type="domain" description="DNA helicase DnaB-like N-terminal" evidence="5">
    <location>
        <begin position="49"/>
        <end position="143"/>
    </location>
</feature>
<dbReference type="CDD" id="cd01125">
    <property type="entry name" value="RepA_RSF1010_like"/>
    <property type="match status" value="1"/>
</dbReference>
<keyword evidence="3" id="KW-0238">DNA-binding</keyword>
<gene>
    <name evidence="6" type="ORF">E4P82_21065</name>
</gene>
<dbReference type="Proteomes" id="UP000760480">
    <property type="component" value="Unassembled WGS sequence"/>
</dbReference>
<dbReference type="InterPro" id="IPR027417">
    <property type="entry name" value="P-loop_NTPase"/>
</dbReference>
<keyword evidence="2" id="KW-0235">DNA replication</keyword>
<dbReference type="InterPro" id="IPR038724">
    <property type="entry name" value="RepA"/>
</dbReference>
<evidence type="ECO:0000313" key="6">
    <source>
        <dbReference type="EMBL" id="NMQ21479.1"/>
    </source>
</evidence>
<dbReference type="InterPro" id="IPR016136">
    <property type="entry name" value="DNA_helicase_N/primase_C"/>
</dbReference>
<dbReference type="Pfam" id="PF13481">
    <property type="entry name" value="AAA_25"/>
    <property type="match status" value="1"/>
</dbReference>
<dbReference type="EMBL" id="SPMZ01000113">
    <property type="protein sequence ID" value="NMQ21479.1"/>
    <property type="molecule type" value="Genomic_DNA"/>
</dbReference>
<evidence type="ECO:0000259" key="5">
    <source>
        <dbReference type="Pfam" id="PF00772"/>
    </source>
</evidence>
<keyword evidence="7" id="KW-1185">Reference proteome</keyword>
<dbReference type="SUPFAM" id="SSF52540">
    <property type="entry name" value="P-loop containing nucleoside triphosphate hydrolases"/>
    <property type="match status" value="1"/>
</dbReference>
<feature type="region of interest" description="Disordered" evidence="4">
    <location>
        <begin position="661"/>
        <end position="718"/>
    </location>
</feature>
<feature type="region of interest" description="Disordered" evidence="4">
    <location>
        <begin position="537"/>
        <end position="562"/>
    </location>
</feature>
<proteinExistence type="predicted"/>
<evidence type="ECO:0000313" key="7">
    <source>
        <dbReference type="Proteomes" id="UP000760480"/>
    </source>
</evidence>
<evidence type="ECO:0000256" key="1">
    <source>
        <dbReference type="ARBA" id="ARBA00022515"/>
    </source>
</evidence>
<dbReference type="Pfam" id="PF00772">
    <property type="entry name" value="DnaB"/>
    <property type="match status" value="1"/>
</dbReference>
<keyword evidence="1" id="KW-0639">Primosome</keyword>
<sequence>MIPENDRINTPATAGRKRGEAFLDQQAEQKLRELQSPTRRREEGATLSNPVAEAAIIAGLVNCGDPAEIGRYALDHRLDLECFTNPPIRRAYSAITDLAAAGQPVDVPILAQRLATEDLATVDSACREHVSAANFGVYARLLTECKRNRKEAAARDRLAQAAAAGVPDHELLAIVESIRQASAGDSRECRLTDIGNLCALPPSESWLVKRYLPDDSLTVMFGSPGCGKSFAAIDLACHVATGRNWRGQPVKPGRVVYVAGEGKNGLARRFRAWFDHHGETPRNISLLLTPIALTDPASVAAMVADIRHLPEAPALVIVDTLNRNFGPGDENATADMTRAVAGLDAIRTATGAAILGIHHSGHLEKGRGRGSSVLLGAVDTEYAVALLGNTVQIRSTKMKDADPPPPLSWTLEKQPLPWADDEGAPLDSAVLVPSEITMDLTPSVRLSNTQRIALDALRSALMAHGAEDNGVVTVSEDEWRKAAYDAGIAPSDTTQQAKRKAFLRARLDLVSSGKVSTNDGRYWIPAPNGTRRYKTLDQSTETGNRAAPEHGFSPTDSHLPPIEGGTRRYKAVHVPECTARQDGSEAVQGGTHPYRGVPYVPPAGAPYMDAVEKQETQQSAPTLAKTQPITRAQAQEINRQRVKESLAGMVELPGGGWIISATPVKPPPAPVDSTPTPSDISPDIIRDNPQPPATPPNRPARPRGGIAGTDDSRRWGNI</sequence>
<dbReference type="InterPro" id="IPR036185">
    <property type="entry name" value="DNA_heli_DnaB-like_N_sf"/>
</dbReference>
<evidence type="ECO:0000256" key="2">
    <source>
        <dbReference type="ARBA" id="ARBA00022705"/>
    </source>
</evidence>
<reference evidence="6 7" key="1">
    <citation type="submission" date="2019-03" db="EMBL/GenBank/DDBJ databases">
        <title>Metabolic reconstructions from genomes of highly enriched 'Candidatus Accumulibacter' and 'Candidatus Competibacter' bioreactor populations.</title>
        <authorList>
            <person name="Annavajhala M.K."/>
            <person name="Welles L."/>
            <person name="Abbas B."/>
            <person name="Sorokin D."/>
            <person name="Park H."/>
            <person name="Van Loosdrecht M."/>
            <person name="Chandran K."/>
        </authorList>
    </citation>
    <scope>NUCLEOTIDE SEQUENCE [LARGE SCALE GENOMIC DNA]</scope>
    <source>
        <strain evidence="6 7">SBR_G</strain>
    </source>
</reference>
<dbReference type="SUPFAM" id="SSF48024">
    <property type="entry name" value="N-terminal domain of DnaB helicase"/>
    <property type="match status" value="1"/>
</dbReference>